<proteinExistence type="predicted"/>
<dbReference type="AlphaFoldDB" id="A0AA37NNX1"/>
<evidence type="ECO:0000313" key="3">
    <source>
        <dbReference type="Proteomes" id="UP001055105"/>
    </source>
</evidence>
<keyword evidence="1" id="KW-1133">Transmembrane helix</keyword>
<dbReference type="Proteomes" id="UP001055105">
    <property type="component" value="Unassembled WGS sequence"/>
</dbReference>
<keyword evidence="1" id="KW-0472">Membrane</keyword>
<protein>
    <submittedName>
        <fullName evidence="2">Uncharacterized protein</fullName>
    </submittedName>
</protein>
<feature type="transmembrane region" description="Helical" evidence="1">
    <location>
        <begin position="16"/>
        <end position="36"/>
    </location>
</feature>
<organism evidence="2 3">
    <name type="scientific">Alistipes finegoldii</name>
    <dbReference type="NCBI Taxonomy" id="214856"/>
    <lineage>
        <taxon>Bacteria</taxon>
        <taxon>Pseudomonadati</taxon>
        <taxon>Bacteroidota</taxon>
        <taxon>Bacteroidia</taxon>
        <taxon>Bacteroidales</taxon>
        <taxon>Rikenellaceae</taxon>
        <taxon>Alistipes</taxon>
    </lineage>
</organism>
<dbReference type="EMBL" id="BQOL01000001">
    <property type="protein sequence ID" value="GKI19419.1"/>
    <property type="molecule type" value="Genomic_DNA"/>
</dbReference>
<evidence type="ECO:0000256" key="1">
    <source>
        <dbReference type="SAM" id="Phobius"/>
    </source>
</evidence>
<name>A0AA37NNX1_9BACT</name>
<reference evidence="2" key="1">
    <citation type="submission" date="2022-01" db="EMBL/GenBank/DDBJ databases">
        <title>Novel bile acid biosynthetic pathways are enriched in the microbiome of centenarians.</title>
        <authorList>
            <person name="Sato Y."/>
            <person name="Atarashi K."/>
            <person name="Plichta R.D."/>
            <person name="Arai Y."/>
            <person name="Sasajima S."/>
            <person name="Kearney M.S."/>
            <person name="Suda W."/>
            <person name="Takeshita K."/>
            <person name="Sasaki T."/>
            <person name="Okamoto S."/>
            <person name="Skelly N.A."/>
            <person name="Okamura Y."/>
            <person name="Vlamakis H."/>
            <person name="Li Y."/>
            <person name="Tanoue T."/>
            <person name="Takei H."/>
            <person name="Nittono H."/>
            <person name="Narushima S."/>
            <person name="Irie J."/>
            <person name="Itoh H."/>
            <person name="Moriya K."/>
            <person name="Sugiura Y."/>
            <person name="Suematsu M."/>
            <person name="Moritoki N."/>
            <person name="Shibata S."/>
            <person name="Littman R.D."/>
            <person name="Fischbach A.M."/>
            <person name="Uwamino Y."/>
            <person name="Inoue T."/>
            <person name="Honda A."/>
            <person name="Hattori M."/>
            <person name="Murai T."/>
            <person name="Xavier J.R."/>
            <person name="Hirose N."/>
            <person name="Honda K."/>
        </authorList>
    </citation>
    <scope>NUCLEOTIDE SEQUENCE</scope>
    <source>
        <strain evidence="2">CE91-St16</strain>
    </source>
</reference>
<gene>
    <name evidence="2" type="ORF">CE91St16_23270</name>
</gene>
<sequence>MPSGTTAKYRYLKNSLYLCVVAFLFLLAIFDLFVGMSNDFVNFLNSAINFPLP</sequence>
<accession>A0AA37NNX1</accession>
<comment type="caution">
    <text evidence="2">The sequence shown here is derived from an EMBL/GenBank/DDBJ whole genome shotgun (WGS) entry which is preliminary data.</text>
</comment>
<evidence type="ECO:0000313" key="2">
    <source>
        <dbReference type="EMBL" id="GKI19419.1"/>
    </source>
</evidence>
<keyword evidence="1" id="KW-0812">Transmembrane</keyword>